<dbReference type="PROSITE" id="PS50928">
    <property type="entry name" value="ABC_TM1"/>
    <property type="match status" value="1"/>
</dbReference>
<keyword evidence="6 8" id="KW-1133">Transmembrane helix</keyword>
<sequence length="314" mass="34520">MAIDLSASTVDVAQMKVVPRRHPWRWVGVAIVLITVATLIQGFLTNPRYQWGVVGDYLLSGAVLAGLGRTLQLTAIAMTIAIILGIVLALMRLSQNPVLRVVAGAFVWLFRGTPLLVQLLFWNFISALFPTISIGVPLLGPEFVSFDANTVIPTFVAAILGLALYESAYMSEIVRAGILSVDRGQFEAAQSIGMRRSLLMRKIVLPQAMRVIIPPTGNETIGMLKFSSLVSVIGLPELLNSVQLIYARTFETIPMLIVATIWYLVVTTVLTIGQFFIERYFGRGARPQAQGTPIGQFLRKAFTFHDKSRKESAQ</sequence>
<keyword evidence="2 8" id="KW-0813">Transport</keyword>
<evidence type="ECO:0000256" key="7">
    <source>
        <dbReference type="ARBA" id="ARBA00023136"/>
    </source>
</evidence>
<evidence type="ECO:0000313" key="11">
    <source>
        <dbReference type="Proteomes" id="UP001501004"/>
    </source>
</evidence>
<keyword evidence="11" id="KW-1185">Reference proteome</keyword>
<evidence type="ECO:0000256" key="1">
    <source>
        <dbReference type="ARBA" id="ARBA00004651"/>
    </source>
</evidence>
<evidence type="ECO:0000256" key="6">
    <source>
        <dbReference type="ARBA" id="ARBA00022989"/>
    </source>
</evidence>
<dbReference type="Proteomes" id="UP001501004">
    <property type="component" value="Unassembled WGS sequence"/>
</dbReference>
<organism evidence="10 11">
    <name type="scientific">Leifsonella bigeumensis</name>
    <dbReference type="NCBI Taxonomy" id="433643"/>
    <lineage>
        <taxon>Bacteria</taxon>
        <taxon>Bacillati</taxon>
        <taxon>Actinomycetota</taxon>
        <taxon>Actinomycetes</taxon>
        <taxon>Micrococcales</taxon>
        <taxon>Microbacteriaceae</taxon>
        <taxon>Leifsonella</taxon>
    </lineage>
</organism>
<evidence type="ECO:0000256" key="8">
    <source>
        <dbReference type="RuleBase" id="RU363032"/>
    </source>
</evidence>
<evidence type="ECO:0000256" key="4">
    <source>
        <dbReference type="ARBA" id="ARBA00022692"/>
    </source>
</evidence>
<keyword evidence="7 8" id="KW-0472">Membrane</keyword>
<dbReference type="InterPro" id="IPR000515">
    <property type="entry name" value="MetI-like"/>
</dbReference>
<proteinExistence type="inferred from homology"/>
<keyword evidence="3" id="KW-1003">Cell membrane</keyword>
<dbReference type="Pfam" id="PF00528">
    <property type="entry name" value="BPD_transp_1"/>
    <property type="match status" value="1"/>
</dbReference>
<feature type="transmembrane region" description="Helical" evidence="8">
    <location>
        <begin position="253"/>
        <end position="277"/>
    </location>
</feature>
<comment type="subcellular location">
    <subcellularLocation>
        <location evidence="1 8">Cell membrane</location>
        <topology evidence="1 8">Multi-pass membrane protein</topology>
    </subcellularLocation>
</comment>
<dbReference type="RefSeq" id="WP_344755203.1">
    <property type="nucleotide sequence ID" value="NZ_BAABAE010000003.1"/>
</dbReference>
<keyword evidence="4 8" id="KW-0812">Transmembrane</keyword>
<evidence type="ECO:0000256" key="2">
    <source>
        <dbReference type="ARBA" id="ARBA00022448"/>
    </source>
</evidence>
<accession>A0ABP7FHA2</accession>
<evidence type="ECO:0000259" key="9">
    <source>
        <dbReference type="PROSITE" id="PS50928"/>
    </source>
</evidence>
<dbReference type="InterPro" id="IPR010065">
    <property type="entry name" value="AA_ABC_transptr_permease_3TM"/>
</dbReference>
<dbReference type="InterPro" id="IPR043429">
    <property type="entry name" value="ArtM/GltK/GlnP/TcyL/YhdX-like"/>
</dbReference>
<dbReference type="InterPro" id="IPR035906">
    <property type="entry name" value="MetI-like_sf"/>
</dbReference>
<dbReference type="NCBIfam" id="TIGR01726">
    <property type="entry name" value="HEQRo_perm_3TM"/>
    <property type="match status" value="1"/>
</dbReference>
<evidence type="ECO:0000256" key="3">
    <source>
        <dbReference type="ARBA" id="ARBA00022475"/>
    </source>
</evidence>
<dbReference type="Gene3D" id="1.10.3720.10">
    <property type="entry name" value="MetI-like"/>
    <property type="match status" value="1"/>
</dbReference>
<dbReference type="CDD" id="cd06261">
    <property type="entry name" value="TM_PBP2"/>
    <property type="match status" value="1"/>
</dbReference>
<name>A0ABP7FHA2_9MICO</name>
<dbReference type="EMBL" id="BAABAE010000003">
    <property type="protein sequence ID" value="GAA3739879.1"/>
    <property type="molecule type" value="Genomic_DNA"/>
</dbReference>
<feature type="transmembrane region" description="Helical" evidence="8">
    <location>
        <begin position="24"/>
        <end position="43"/>
    </location>
</feature>
<evidence type="ECO:0000313" key="10">
    <source>
        <dbReference type="EMBL" id="GAA3739879.1"/>
    </source>
</evidence>
<protein>
    <submittedName>
        <fullName evidence="10">Amino acid ABC transporter permease</fullName>
    </submittedName>
</protein>
<feature type="transmembrane region" description="Helical" evidence="8">
    <location>
        <begin position="146"/>
        <end position="165"/>
    </location>
</feature>
<dbReference type="SUPFAM" id="SSF161098">
    <property type="entry name" value="MetI-like"/>
    <property type="match status" value="1"/>
</dbReference>
<comment type="caution">
    <text evidence="10">The sequence shown here is derived from an EMBL/GenBank/DDBJ whole genome shotgun (WGS) entry which is preliminary data.</text>
</comment>
<dbReference type="PANTHER" id="PTHR30614">
    <property type="entry name" value="MEMBRANE COMPONENT OF AMINO ACID ABC TRANSPORTER"/>
    <property type="match status" value="1"/>
</dbReference>
<evidence type="ECO:0000256" key="5">
    <source>
        <dbReference type="ARBA" id="ARBA00022970"/>
    </source>
</evidence>
<feature type="domain" description="ABC transmembrane type-1" evidence="9">
    <location>
        <begin position="67"/>
        <end position="274"/>
    </location>
</feature>
<comment type="similarity">
    <text evidence="8">Belongs to the binding-protein-dependent transport system permease family.</text>
</comment>
<keyword evidence="5" id="KW-0029">Amino-acid transport</keyword>
<gene>
    <name evidence="10" type="ORF">GCM10022239_14380</name>
</gene>
<reference evidence="11" key="1">
    <citation type="journal article" date="2019" name="Int. J. Syst. Evol. Microbiol.">
        <title>The Global Catalogue of Microorganisms (GCM) 10K type strain sequencing project: providing services to taxonomists for standard genome sequencing and annotation.</title>
        <authorList>
            <consortium name="The Broad Institute Genomics Platform"/>
            <consortium name="The Broad Institute Genome Sequencing Center for Infectious Disease"/>
            <person name="Wu L."/>
            <person name="Ma J."/>
        </authorList>
    </citation>
    <scope>NUCLEOTIDE SEQUENCE [LARGE SCALE GENOMIC DNA]</scope>
    <source>
        <strain evidence="11">JCM 16949</strain>
    </source>
</reference>
<feature type="transmembrane region" description="Helical" evidence="8">
    <location>
        <begin position="74"/>
        <end position="91"/>
    </location>
</feature>
<dbReference type="PANTHER" id="PTHR30614:SF0">
    <property type="entry name" value="L-CYSTINE TRANSPORT SYSTEM PERMEASE PROTEIN TCYL"/>
    <property type="match status" value="1"/>
</dbReference>